<evidence type="ECO:0000259" key="2">
    <source>
        <dbReference type="Pfam" id="PF07910"/>
    </source>
</evidence>
<dbReference type="Pfam" id="PF07910">
    <property type="entry name" value="Peptidase_C78"/>
    <property type="match status" value="1"/>
</dbReference>
<dbReference type="VEuPathDB" id="CryptoDB:Chro.60116"/>
<sequence length="712" mass="83336">MSIINELENFDIYILDSLLNNLNRLEIAQDEIGESINAKYFAIGYYKKNKISNRNTVIISDVVKLNCLDWDKSITEFIEDIIISLPEGFTILGSIQSKSDCSEWINIIKVDYKKRNNKYGKFWNPNDFPNLVIVPDFNILSVISSLKIFLINQNANYLIPDSRIKMIKDLSEIGQFYSCEIHISLPILSTNSHESNKIDSNISSIEEIIESNLVVQTPNSLNNNYHQFLNIYNYNKNHKFINKDLNSFPIQIPVFFSQNIQHIESNSNENSNSHFFTSYTIINNNEKSFQKINLHLQACIFKLKDNDELMSFQNTIKKCFINQCNYIKERVNNPTRLFYYSQLYSSSSTTFSDNYEFEFYLFKVSHISFPITLLNTGILFENNSDKKTLRKLWSNILNIYPLIPSITKNLALIPKPKNEPENIKYYHDKLVSPHLFLIEQMKLKNSKIKDKKTNFDLNNNKTDSEEFINNGLDLDQDLELDFDGNFDLNLDPNYPRKQKLKLPIIYQCYGDFYYYHYNHDNFKDIGWGCTYRSLQMVFSWYLINNYTNKHILTIPEIQDFLRKNDPTHSNLEIGSKIWIGTVEASYLLMMYLGISCKLKYFYNIEEFLKDYNAISDHFQNVSTPIILSIGDYSYLLVAIQISKDPSSPFNPNNVQYLLVDPHYTGKDDPESIYKKNGVSWKNASFFKSISKDKYVNILLPLNISEKNSQIIY</sequence>
<dbReference type="PANTHER" id="PTHR48153:SF2">
    <property type="entry name" value="UFM1-SPECIFIC PROTEASE 2"/>
    <property type="match status" value="1"/>
</dbReference>
<dbReference type="InterPro" id="IPR012462">
    <property type="entry name" value="UFSP1/2_DUB_cat"/>
</dbReference>
<dbReference type="InterPro" id="IPR038765">
    <property type="entry name" value="Papain-like_cys_pep_sf"/>
</dbReference>
<dbReference type="GO" id="GO:0071567">
    <property type="term" value="F:deUFMylase activity"/>
    <property type="evidence" value="ECO:0007669"/>
    <property type="project" value="TreeGrafter"/>
</dbReference>
<organism evidence="3">
    <name type="scientific">Cryptosporidium hominis</name>
    <dbReference type="NCBI Taxonomy" id="237895"/>
    <lineage>
        <taxon>Eukaryota</taxon>
        <taxon>Sar</taxon>
        <taxon>Alveolata</taxon>
        <taxon>Apicomplexa</taxon>
        <taxon>Conoidasida</taxon>
        <taxon>Coccidia</taxon>
        <taxon>Eucoccidiorida</taxon>
        <taxon>Eimeriorina</taxon>
        <taxon>Cryptosporidiidae</taxon>
        <taxon>Cryptosporidium</taxon>
    </lineage>
</organism>
<dbReference type="VEuPathDB" id="CryptoDB:CHUDEA6_900"/>
<protein>
    <recommendedName>
        <fullName evidence="2">UFSP1/2/DUB catalytic domain-containing protein</fullName>
    </recommendedName>
</protein>
<name>A0A0S4TGA0_CRYHO</name>
<reference evidence="3" key="1">
    <citation type="submission" date="2015-08" db="EMBL/GenBank/DDBJ databases">
        <authorList>
            <person name="Babu N.S."/>
            <person name="Beckwith C.J."/>
            <person name="Beseler K.G."/>
            <person name="Brison A."/>
            <person name="Carone J.V."/>
            <person name="Caskin T.P."/>
            <person name="Diamond M."/>
            <person name="Durham M.E."/>
            <person name="Foxe J.M."/>
            <person name="Go M."/>
            <person name="Henderson B.A."/>
            <person name="Jones I.B."/>
            <person name="McGettigan J.A."/>
            <person name="Micheletti S.J."/>
            <person name="Nasrallah M.E."/>
            <person name="Ortiz D."/>
            <person name="Piller C.R."/>
            <person name="Privatt S.R."/>
            <person name="Schneider S.L."/>
            <person name="Sharp S."/>
            <person name="Smith T.C."/>
            <person name="Stanton J.D."/>
            <person name="Ullery H.E."/>
            <person name="Wilson R.J."/>
            <person name="Serrano M.G."/>
            <person name="Buck G."/>
            <person name="Lee V."/>
            <person name="Wang Y."/>
            <person name="Carvalho R."/>
            <person name="Voegtly L."/>
            <person name="Shi R."/>
            <person name="Duckworth R."/>
            <person name="Johnson A."/>
            <person name="Loviza R."/>
            <person name="Walstead R."/>
            <person name="Shah Z."/>
            <person name="Kiflezghi M."/>
            <person name="Wade K."/>
            <person name="Ball S.L."/>
            <person name="Bradley K.W."/>
            <person name="Asai D.J."/>
            <person name="Bowman C.A."/>
            <person name="Russell D.A."/>
            <person name="Pope W.H."/>
            <person name="Jacobs-Sera D."/>
            <person name="Hendrix R.W."/>
            <person name="Hatfull G.F."/>
        </authorList>
    </citation>
    <scope>NUCLEOTIDE SEQUENCE [LARGE SCALE GENOMIC DNA]</scope>
</reference>
<dbReference type="VEuPathDB" id="CryptoDB:GY17_00000089"/>
<accession>A0A0S4TGA0</accession>
<dbReference type="SUPFAM" id="SSF54001">
    <property type="entry name" value="Cysteine proteinases"/>
    <property type="match status" value="1"/>
</dbReference>
<dbReference type="EMBL" id="LN877952">
    <property type="protein sequence ID" value="CUV06516.1"/>
    <property type="molecule type" value="Genomic_DNA"/>
</dbReference>
<gene>
    <name evidence="3" type="ORF">CHUDEA6_900</name>
</gene>
<dbReference type="Proteomes" id="UP000199752">
    <property type="component" value="Chromosome 6"/>
</dbReference>
<dbReference type="PANTHER" id="PTHR48153">
    <property type="entry name" value="UFM1-SPECIFIC PROTEASE 2"/>
    <property type="match status" value="1"/>
</dbReference>
<keyword evidence="1" id="KW-0378">Hydrolase</keyword>
<dbReference type="VEuPathDB" id="CryptoDB:ChTU502y2012_406g0185"/>
<dbReference type="Gene3D" id="3.90.70.130">
    <property type="match status" value="1"/>
</dbReference>
<dbReference type="AlphaFoldDB" id="A0A0S4TGA0"/>
<evidence type="ECO:0000313" key="3">
    <source>
        <dbReference type="EMBL" id="CUV06516.1"/>
    </source>
</evidence>
<proteinExistence type="predicted"/>
<evidence type="ECO:0000256" key="1">
    <source>
        <dbReference type="ARBA" id="ARBA00022801"/>
    </source>
</evidence>
<feature type="domain" description="UFSP1/2/DUB catalytic" evidence="2">
    <location>
        <begin position="505"/>
        <end position="697"/>
    </location>
</feature>